<sequence length="400" mass="44650">MKRILIVAALFVCCLSLTSCADHTEVNDMNVVVGLGLDETKDGMTRVTAEFVNPQNSPISGGQGGSSGGSSKSKAYFIRDTTGPSLEDAIKQFDQILPHRMYMAHNTVVVFGATYLKHGIERAFDYLERNRYLRRNQMMIATTGSANRLLAAPTDPEPTNAFGLRALAEQAAATSPVMDSEQLHIIKQYLSPSHAPVLIWMDLDQKGRPMQKGVALLHGGKIVDYLDLPHAEGLFWLKGETHQIQVSVPCANHHKTTFRIVRSNTKVTAIQNPHHKLTFIVSLQGTAEIESFCSTELFDQTLYQRISQQVDTAVLDKMRQTMKTLQTDDVDAVQFAAQLYRHHPQLWRKLKGSWNQDFTHLPVSYHVHIQVERSGLIAQTPTRWLEDQGKPPRVQGGGAK</sequence>
<dbReference type="NCBIfam" id="TIGR02887">
    <property type="entry name" value="spore_ger_x_C"/>
    <property type="match status" value="1"/>
</dbReference>
<dbReference type="RefSeq" id="WP_181362972.1">
    <property type="nucleotide sequence ID" value="NZ_MPDK01000011.1"/>
</dbReference>
<keyword evidence="7" id="KW-0449">Lipoprotein</keyword>
<dbReference type="PANTHER" id="PTHR35789:SF1">
    <property type="entry name" value="SPORE GERMINATION PROTEIN B3"/>
    <property type="match status" value="1"/>
</dbReference>
<dbReference type="Pfam" id="PF25198">
    <property type="entry name" value="Spore_GerAC_N"/>
    <property type="match status" value="1"/>
</dbReference>
<dbReference type="PROSITE" id="PS51257">
    <property type="entry name" value="PROKAR_LIPOPROTEIN"/>
    <property type="match status" value="1"/>
</dbReference>
<organism evidence="12 13">
    <name type="scientific">Sulfoacidibacillus thermotolerans</name>
    <name type="common">Acidibacillus sulfuroxidans</name>
    <dbReference type="NCBI Taxonomy" id="1765684"/>
    <lineage>
        <taxon>Bacteria</taxon>
        <taxon>Bacillati</taxon>
        <taxon>Bacillota</taxon>
        <taxon>Bacilli</taxon>
        <taxon>Bacillales</taxon>
        <taxon>Alicyclobacillaceae</taxon>
        <taxon>Sulfoacidibacillus</taxon>
    </lineage>
</organism>
<evidence type="ECO:0000256" key="2">
    <source>
        <dbReference type="ARBA" id="ARBA00007886"/>
    </source>
</evidence>
<feature type="region of interest" description="Disordered" evidence="8">
    <location>
        <begin position="53"/>
        <end position="74"/>
    </location>
</feature>
<feature type="signal peptide" evidence="9">
    <location>
        <begin position="1"/>
        <end position="21"/>
    </location>
</feature>
<dbReference type="Pfam" id="PF05504">
    <property type="entry name" value="Spore_GerAC"/>
    <property type="match status" value="1"/>
</dbReference>
<keyword evidence="5" id="KW-0472">Membrane</keyword>
<evidence type="ECO:0000256" key="8">
    <source>
        <dbReference type="SAM" id="MobiDB-lite"/>
    </source>
</evidence>
<accession>A0A2U3D8E4</accession>
<evidence type="ECO:0000256" key="7">
    <source>
        <dbReference type="ARBA" id="ARBA00023288"/>
    </source>
</evidence>
<proteinExistence type="inferred from homology"/>
<dbReference type="InterPro" id="IPR057336">
    <property type="entry name" value="GerAC_N"/>
</dbReference>
<dbReference type="Proteomes" id="UP000245380">
    <property type="component" value="Unassembled WGS sequence"/>
</dbReference>
<dbReference type="GO" id="GO:0009847">
    <property type="term" value="P:spore germination"/>
    <property type="evidence" value="ECO:0007669"/>
    <property type="project" value="InterPro"/>
</dbReference>
<dbReference type="EMBL" id="MPDK01000011">
    <property type="protein sequence ID" value="PWI57553.1"/>
    <property type="molecule type" value="Genomic_DNA"/>
</dbReference>
<dbReference type="InterPro" id="IPR038501">
    <property type="entry name" value="Spore_GerAC_C_sf"/>
</dbReference>
<evidence type="ECO:0000256" key="1">
    <source>
        <dbReference type="ARBA" id="ARBA00004635"/>
    </source>
</evidence>
<dbReference type="PANTHER" id="PTHR35789">
    <property type="entry name" value="SPORE GERMINATION PROTEIN B3"/>
    <property type="match status" value="1"/>
</dbReference>
<evidence type="ECO:0000259" key="10">
    <source>
        <dbReference type="Pfam" id="PF05504"/>
    </source>
</evidence>
<dbReference type="AlphaFoldDB" id="A0A2U3D8E4"/>
<keyword evidence="6" id="KW-0564">Palmitate</keyword>
<evidence type="ECO:0000313" key="13">
    <source>
        <dbReference type="Proteomes" id="UP000245380"/>
    </source>
</evidence>
<evidence type="ECO:0000313" key="12">
    <source>
        <dbReference type="EMBL" id="PWI57553.1"/>
    </source>
</evidence>
<evidence type="ECO:0000256" key="6">
    <source>
        <dbReference type="ARBA" id="ARBA00023139"/>
    </source>
</evidence>
<evidence type="ECO:0000256" key="4">
    <source>
        <dbReference type="ARBA" id="ARBA00022729"/>
    </source>
</evidence>
<feature type="domain" description="Spore germination GerAC-like C-terminal" evidence="10">
    <location>
        <begin position="212"/>
        <end position="375"/>
    </location>
</feature>
<keyword evidence="13" id="KW-1185">Reference proteome</keyword>
<evidence type="ECO:0000259" key="11">
    <source>
        <dbReference type="Pfam" id="PF25198"/>
    </source>
</evidence>
<comment type="subcellular location">
    <subcellularLocation>
        <location evidence="1">Membrane</location>
        <topology evidence="1">Lipid-anchor</topology>
    </subcellularLocation>
</comment>
<protein>
    <submittedName>
        <fullName evidence="12">Uncharacterized protein</fullName>
    </submittedName>
</protein>
<dbReference type="InterPro" id="IPR046953">
    <property type="entry name" value="Spore_GerAC-like_C"/>
</dbReference>
<dbReference type="GO" id="GO:0016020">
    <property type="term" value="C:membrane"/>
    <property type="evidence" value="ECO:0007669"/>
    <property type="project" value="UniProtKB-SubCell"/>
</dbReference>
<keyword evidence="3" id="KW-0309">Germination</keyword>
<evidence type="ECO:0000256" key="3">
    <source>
        <dbReference type="ARBA" id="ARBA00022544"/>
    </source>
</evidence>
<keyword evidence="4 9" id="KW-0732">Signal</keyword>
<reference evidence="12 13" key="1">
    <citation type="submission" date="2016-11" db="EMBL/GenBank/DDBJ databases">
        <title>Comparative genomics of Acidibacillus ferroxidans species.</title>
        <authorList>
            <person name="Oliveira G."/>
            <person name="Nunes G."/>
            <person name="Oliveira R."/>
            <person name="Araujo F."/>
            <person name="Salim A."/>
            <person name="Scholte L."/>
            <person name="Morais D."/>
            <person name="Nancucheo I."/>
            <person name="Johnson D.B."/>
            <person name="Grail B."/>
            <person name="Bittencourt J."/>
            <person name="Valadares R."/>
        </authorList>
    </citation>
    <scope>NUCLEOTIDE SEQUENCE [LARGE SCALE GENOMIC DNA]</scope>
    <source>
        <strain evidence="12 13">Y002</strain>
    </source>
</reference>
<comment type="caution">
    <text evidence="12">The sequence shown here is derived from an EMBL/GenBank/DDBJ whole genome shotgun (WGS) entry which is preliminary data.</text>
</comment>
<dbReference type="Gene3D" id="3.30.300.210">
    <property type="entry name" value="Nutrient germinant receptor protein C, domain 3"/>
    <property type="match status" value="1"/>
</dbReference>
<name>A0A2U3D8E4_SULT2</name>
<dbReference type="InterPro" id="IPR008844">
    <property type="entry name" value="Spore_GerAC-like"/>
</dbReference>
<feature type="domain" description="Spore germination protein N-terminal" evidence="11">
    <location>
        <begin position="22"/>
        <end position="199"/>
    </location>
</feature>
<evidence type="ECO:0000256" key="9">
    <source>
        <dbReference type="SAM" id="SignalP"/>
    </source>
</evidence>
<comment type="similarity">
    <text evidence="2">Belongs to the GerABKC lipoprotein family.</text>
</comment>
<gene>
    <name evidence="12" type="ORF">BM613_08000</name>
</gene>
<evidence type="ECO:0000256" key="5">
    <source>
        <dbReference type="ARBA" id="ARBA00023136"/>
    </source>
</evidence>
<feature type="chain" id="PRO_5015576576" evidence="9">
    <location>
        <begin position="22"/>
        <end position="400"/>
    </location>
</feature>